<dbReference type="EMBL" id="JADFTZ010000004">
    <property type="protein sequence ID" value="MBE9576981.1"/>
    <property type="molecule type" value="Genomic_DNA"/>
</dbReference>
<gene>
    <name evidence="1" type="ORF">IM755_09705</name>
</gene>
<keyword evidence="2" id="KW-1185">Reference proteome</keyword>
<proteinExistence type="predicted"/>
<dbReference type="Proteomes" id="UP000656274">
    <property type="component" value="Unassembled WGS sequence"/>
</dbReference>
<organism evidence="1 2">
    <name type="scientific">Flavobacterium proteolyticum</name>
    <dbReference type="NCBI Taxonomy" id="2911683"/>
    <lineage>
        <taxon>Bacteria</taxon>
        <taxon>Pseudomonadati</taxon>
        <taxon>Bacteroidota</taxon>
        <taxon>Flavobacteriia</taxon>
        <taxon>Flavobacteriales</taxon>
        <taxon>Flavobacteriaceae</taxon>
        <taxon>Flavobacterium</taxon>
    </lineage>
</organism>
<evidence type="ECO:0000313" key="2">
    <source>
        <dbReference type="Proteomes" id="UP000656274"/>
    </source>
</evidence>
<dbReference type="RefSeq" id="WP_194096266.1">
    <property type="nucleotide sequence ID" value="NZ_JADFTZ010000004.1"/>
</dbReference>
<accession>A0ABR9WTK7</accession>
<protein>
    <submittedName>
        <fullName evidence="1">Uncharacterized protein</fullName>
    </submittedName>
</protein>
<name>A0ABR9WTK7_9FLAO</name>
<reference evidence="1 2" key="1">
    <citation type="submission" date="2020-10" db="EMBL/GenBank/DDBJ databases">
        <title>The genome sequence of Flavobacterium aquaticum 1Y8A.</title>
        <authorList>
            <person name="Liu Y."/>
        </authorList>
    </citation>
    <scope>NUCLEOTIDE SEQUENCE [LARGE SCALE GENOMIC DNA]</scope>
    <source>
        <strain evidence="1 2">1Y8A</strain>
    </source>
</reference>
<comment type="caution">
    <text evidence="1">The sequence shown here is derived from an EMBL/GenBank/DDBJ whole genome shotgun (WGS) entry which is preliminary data.</text>
</comment>
<evidence type="ECO:0000313" key="1">
    <source>
        <dbReference type="EMBL" id="MBE9576981.1"/>
    </source>
</evidence>
<sequence length="229" mass="26885">MSENMKEIKKRATEEWLSSIPQLSAFAQNKLYRVVGCFIIGVELVKLPKLEEYRPHFVLYPLWKSGLKNCLDNPTILFEINNKKGLQFSIPYLKQSVNFNEVIECLKIQAPILLTENVSIKSLLELVDGRFNDILVKSNSAQQAKLFELKFYLALYSGNQLQIQNVLNQIQQASKNWNMQMFEMWYGKFDLWLQRLREKEGKREDFIKQIEANKQDKKIMLLKSSELTI</sequence>